<dbReference type="AlphaFoldDB" id="A0AAE3HNK2"/>
<proteinExistence type="inferred from homology"/>
<dbReference type="PANTHER" id="PTHR38693:SF1">
    <property type="entry name" value="UBIQUINONE BIOSYNTHESIS ACCESSORY FACTOR UBIJ"/>
    <property type="match status" value="1"/>
</dbReference>
<evidence type="ECO:0000313" key="5">
    <source>
        <dbReference type="Proteomes" id="UP001204445"/>
    </source>
</evidence>
<name>A0AAE3HNK2_9GAMM</name>
<evidence type="ECO:0000313" key="4">
    <source>
        <dbReference type="EMBL" id="MCS3903932.1"/>
    </source>
</evidence>
<dbReference type="GO" id="GO:0006744">
    <property type="term" value="P:ubiquinone biosynthetic process"/>
    <property type="evidence" value="ECO:0007669"/>
    <property type="project" value="UniProtKB-UniRule"/>
</dbReference>
<keyword evidence="2" id="KW-0175">Coiled coil</keyword>
<dbReference type="InterPro" id="IPR003033">
    <property type="entry name" value="SCP2_sterol-bd_dom"/>
</dbReference>
<reference evidence="4" key="1">
    <citation type="submission" date="2022-08" db="EMBL/GenBank/DDBJ databases">
        <title>Genomic Encyclopedia of Type Strains, Phase III (KMG-III): the genomes of soil and plant-associated and newly described type strains.</title>
        <authorList>
            <person name="Whitman W."/>
        </authorList>
    </citation>
    <scope>NUCLEOTIDE SEQUENCE</scope>
    <source>
        <strain evidence="4">HMT 1</strain>
    </source>
</reference>
<protein>
    <recommendedName>
        <fullName evidence="1">Ubiquinone biosynthesis accessory factor UbiJ</fullName>
    </recommendedName>
</protein>
<accession>A0AAE3HNK2</accession>
<dbReference type="PANTHER" id="PTHR38693">
    <property type="entry name" value="UBIQUINONE BIOSYNTHESIS PROTEIN UBIJ"/>
    <property type="match status" value="1"/>
</dbReference>
<dbReference type="RefSeq" id="WP_259055907.1">
    <property type="nucleotide sequence ID" value="NZ_JANUCT010000013.1"/>
</dbReference>
<dbReference type="SUPFAM" id="SSF55718">
    <property type="entry name" value="SCP-like"/>
    <property type="match status" value="1"/>
</dbReference>
<keyword evidence="1" id="KW-0963">Cytoplasm</keyword>
<comment type="pathway">
    <text evidence="1">Cofactor biosynthesis; ubiquinone biosynthesis.</text>
</comment>
<keyword evidence="5" id="KW-1185">Reference proteome</keyword>
<dbReference type="InterPro" id="IPR036527">
    <property type="entry name" value="SCP2_sterol-bd_dom_sf"/>
</dbReference>
<keyword evidence="1" id="KW-0831">Ubiquinone biosynthesis</keyword>
<comment type="similarity">
    <text evidence="1">Belongs to the UbiJ family.</text>
</comment>
<dbReference type="HAMAP" id="MF_02215">
    <property type="entry name" value="UbiJ"/>
    <property type="match status" value="1"/>
</dbReference>
<dbReference type="Proteomes" id="UP001204445">
    <property type="component" value="Unassembled WGS sequence"/>
</dbReference>
<sequence>MSQSLAFVLERIERGINHALYYDPDSRAALAELAGRVIAVEVSEPALRLYVLPGADGLQLSNTVAGGVDVTIAGRPLALLGMVTRRDASQGHVEIRGDIHLAQRLQQILRQLDIDWEEMLAQRLGDVAAHRIGRLGRQLRQRLQVFAGSLHNQFSDYLQHEQRFLPLRHEIDAFSEAVDELRDAVERAEQRLARLERRRGGRS</sequence>
<dbReference type="GO" id="GO:0005737">
    <property type="term" value="C:cytoplasm"/>
    <property type="evidence" value="ECO:0007669"/>
    <property type="project" value="UniProtKB-SubCell"/>
</dbReference>
<organism evidence="4 5">
    <name type="scientific">Methylohalomonas lacus</name>
    <dbReference type="NCBI Taxonomy" id="398773"/>
    <lineage>
        <taxon>Bacteria</taxon>
        <taxon>Pseudomonadati</taxon>
        <taxon>Pseudomonadota</taxon>
        <taxon>Gammaproteobacteria</taxon>
        <taxon>Methylohalomonadales</taxon>
        <taxon>Methylohalomonadaceae</taxon>
        <taxon>Methylohalomonas</taxon>
    </lineage>
</organism>
<feature type="domain" description="SCP2" evidence="3">
    <location>
        <begin position="16"/>
        <end position="109"/>
    </location>
</feature>
<gene>
    <name evidence="1" type="primary">ubiJ</name>
    <name evidence="4" type="ORF">J2T55_001964</name>
</gene>
<keyword evidence="4" id="KW-0830">Ubiquinone</keyword>
<evidence type="ECO:0000256" key="2">
    <source>
        <dbReference type="SAM" id="Coils"/>
    </source>
</evidence>
<evidence type="ECO:0000259" key="3">
    <source>
        <dbReference type="Pfam" id="PF02036"/>
    </source>
</evidence>
<dbReference type="InterPro" id="IPR038989">
    <property type="entry name" value="UbiJ"/>
</dbReference>
<evidence type="ECO:0000256" key="1">
    <source>
        <dbReference type="HAMAP-Rule" id="MF_02215"/>
    </source>
</evidence>
<dbReference type="Pfam" id="PF02036">
    <property type="entry name" value="SCP2"/>
    <property type="match status" value="1"/>
</dbReference>
<comment type="caution">
    <text evidence="4">The sequence shown here is derived from an EMBL/GenBank/DDBJ whole genome shotgun (WGS) entry which is preliminary data.</text>
</comment>
<comment type="function">
    <text evidence="1">Required for ubiquinone (coenzyme Q) biosynthesis. Binds hydrophobic ubiquinone biosynthetic intermediates via its SCP2 domain and is essential for the stability of the Ubi complex. May constitute a docking platform where Ubi enzymes assemble and access their SCP2-bound polyprenyl substrates.</text>
</comment>
<comment type="subcellular location">
    <subcellularLocation>
        <location evidence="1">Cytoplasm</location>
    </subcellularLocation>
</comment>
<feature type="coiled-coil region" evidence="2">
    <location>
        <begin position="171"/>
        <end position="198"/>
    </location>
</feature>
<dbReference type="EMBL" id="JANUCT010000013">
    <property type="protein sequence ID" value="MCS3903932.1"/>
    <property type="molecule type" value="Genomic_DNA"/>
</dbReference>